<accession>A0A4S8LQW0</accession>
<name>A0A4S8LQW0_DENBC</name>
<organism evidence="1 2">
    <name type="scientific">Dendrothele bispora (strain CBS 962.96)</name>
    <dbReference type="NCBI Taxonomy" id="1314807"/>
    <lineage>
        <taxon>Eukaryota</taxon>
        <taxon>Fungi</taxon>
        <taxon>Dikarya</taxon>
        <taxon>Basidiomycota</taxon>
        <taxon>Agaricomycotina</taxon>
        <taxon>Agaricomycetes</taxon>
        <taxon>Agaricomycetidae</taxon>
        <taxon>Agaricales</taxon>
        <taxon>Agaricales incertae sedis</taxon>
        <taxon>Dendrothele</taxon>
    </lineage>
</organism>
<evidence type="ECO:0000313" key="1">
    <source>
        <dbReference type="EMBL" id="THU91806.1"/>
    </source>
</evidence>
<evidence type="ECO:0000313" key="2">
    <source>
        <dbReference type="Proteomes" id="UP000297245"/>
    </source>
</evidence>
<gene>
    <name evidence="1" type="ORF">K435DRAFT_863092</name>
</gene>
<dbReference type="Proteomes" id="UP000297245">
    <property type="component" value="Unassembled WGS sequence"/>
</dbReference>
<protein>
    <submittedName>
        <fullName evidence="1">Uncharacterized protein</fullName>
    </submittedName>
</protein>
<sequence>MPALALLSGTGPMWFVAVVLVLSSSMPWNLPALMTVYVKSTVCNGDDLLIRTTLVVDSAPKAVYLAILLGFHTSTILLASRLAV</sequence>
<keyword evidence="2" id="KW-1185">Reference proteome</keyword>
<reference evidence="1 2" key="1">
    <citation type="journal article" date="2019" name="Nat. Ecol. Evol.">
        <title>Megaphylogeny resolves global patterns of mushroom evolution.</title>
        <authorList>
            <person name="Varga T."/>
            <person name="Krizsan K."/>
            <person name="Foldi C."/>
            <person name="Dima B."/>
            <person name="Sanchez-Garcia M."/>
            <person name="Sanchez-Ramirez S."/>
            <person name="Szollosi G.J."/>
            <person name="Szarkandi J.G."/>
            <person name="Papp V."/>
            <person name="Albert L."/>
            <person name="Andreopoulos W."/>
            <person name="Angelini C."/>
            <person name="Antonin V."/>
            <person name="Barry K.W."/>
            <person name="Bougher N.L."/>
            <person name="Buchanan P."/>
            <person name="Buyck B."/>
            <person name="Bense V."/>
            <person name="Catcheside P."/>
            <person name="Chovatia M."/>
            <person name="Cooper J."/>
            <person name="Damon W."/>
            <person name="Desjardin D."/>
            <person name="Finy P."/>
            <person name="Geml J."/>
            <person name="Haridas S."/>
            <person name="Hughes K."/>
            <person name="Justo A."/>
            <person name="Karasinski D."/>
            <person name="Kautmanova I."/>
            <person name="Kiss B."/>
            <person name="Kocsube S."/>
            <person name="Kotiranta H."/>
            <person name="LaButti K.M."/>
            <person name="Lechner B.E."/>
            <person name="Liimatainen K."/>
            <person name="Lipzen A."/>
            <person name="Lukacs Z."/>
            <person name="Mihaltcheva S."/>
            <person name="Morgado L.N."/>
            <person name="Niskanen T."/>
            <person name="Noordeloos M.E."/>
            <person name="Ohm R.A."/>
            <person name="Ortiz-Santana B."/>
            <person name="Ovrebo C."/>
            <person name="Racz N."/>
            <person name="Riley R."/>
            <person name="Savchenko A."/>
            <person name="Shiryaev A."/>
            <person name="Soop K."/>
            <person name="Spirin V."/>
            <person name="Szebenyi C."/>
            <person name="Tomsovsky M."/>
            <person name="Tulloss R.E."/>
            <person name="Uehling J."/>
            <person name="Grigoriev I.V."/>
            <person name="Vagvolgyi C."/>
            <person name="Papp T."/>
            <person name="Martin F.M."/>
            <person name="Miettinen O."/>
            <person name="Hibbett D.S."/>
            <person name="Nagy L.G."/>
        </authorList>
    </citation>
    <scope>NUCLEOTIDE SEQUENCE [LARGE SCALE GENOMIC DNA]</scope>
    <source>
        <strain evidence="1 2">CBS 962.96</strain>
    </source>
</reference>
<dbReference type="EMBL" id="ML179297">
    <property type="protein sequence ID" value="THU91806.1"/>
    <property type="molecule type" value="Genomic_DNA"/>
</dbReference>
<dbReference type="AlphaFoldDB" id="A0A4S8LQW0"/>
<proteinExistence type="predicted"/>